<dbReference type="AlphaFoldDB" id="A0A6J4UM99"/>
<accession>A0A6J4UM99</accession>
<sequence>MDVESQHQQILKIAIGSAWADRHLEPGEVDYLQTLFQRYHLSLNSEMQSLLETPVPLEQTERWIVAYLSNTTETERLKLLAAIGNVLIADNNVSDADHDLLDEYHTLMAAIPPHPEATSTVVRTLGQYARKVIRSVREFVSGPQ</sequence>
<name>A0A6J4UM99_9CYAN</name>
<evidence type="ECO:0000313" key="1">
    <source>
        <dbReference type="EMBL" id="CAA9554562.1"/>
    </source>
</evidence>
<organism evidence="1">
    <name type="scientific">uncultured Synechococcales cyanobacterium</name>
    <dbReference type="NCBI Taxonomy" id="1936017"/>
    <lineage>
        <taxon>Bacteria</taxon>
        <taxon>Bacillati</taxon>
        <taxon>Cyanobacteriota</taxon>
        <taxon>Cyanophyceae</taxon>
        <taxon>Synechococcales</taxon>
        <taxon>environmental samples</taxon>
    </lineage>
</organism>
<protein>
    <recommendedName>
        <fullName evidence="2">TerB family tellurite resistance protein</fullName>
    </recommendedName>
</protein>
<proteinExistence type="predicted"/>
<dbReference type="EMBL" id="CADCWO010000011">
    <property type="protein sequence ID" value="CAA9554562.1"/>
    <property type="molecule type" value="Genomic_DNA"/>
</dbReference>
<dbReference type="InterPro" id="IPR029024">
    <property type="entry name" value="TerB-like"/>
</dbReference>
<dbReference type="Gene3D" id="1.10.3680.10">
    <property type="entry name" value="TerB-like"/>
    <property type="match status" value="1"/>
</dbReference>
<gene>
    <name evidence="1" type="ORF">AVDCRST_MAG81-122</name>
</gene>
<evidence type="ECO:0008006" key="2">
    <source>
        <dbReference type="Google" id="ProtNLM"/>
    </source>
</evidence>
<reference evidence="1" key="1">
    <citation type="submission" date="2020-02" db="EMBL/GenBank/DDBJ databases">
        <authorList>
            <person name="Meier V. D."/>
        </authorList>
    </citation>
    <scope>NUCLEOTIDE SEQUENCE</scope>
    <source>
        <strain evidence="1">AVDCRST_MAG81</strain>
    </source>
</reference>
<dbReference type="SUPFAM" id="SSF158682">
    <property type="entry name" value="TerB-like"/>
    <property type="match status" value="1"/>
</dbReference>